<keyword evidence="2" id="KW-1133">Transmembrane helix</keyword>
<sequence>MMPLGYPLLRVQAIFVFVLVKYCWQQLVYLFASSKFIDADKDKLSFSSPEYVMRHPQTRIRGRAVGHVSWKEKWEVFKHNRRKPGYCELIIYGIVLNIAGAGLLLLKAHFDKSIIEATIQEKFEEYGLKSNKTKEEEEPIFEPNSFLIVLVTILGRMANVVGTMKMYKGLGKFFSERKRKKFRKATERVQNGDTEAEITELDKTFYNCYLQVQVNDFKKKQYELIDSTKEAVKMLVDAYPHLRSPVSCLFYQFVFKRYIEDDVFTDEELDCIQNEIARVVRRFDELGLDHYSFEANTLPQSSTGLDANPSVSHLYRFLFNTYSKDHSLSLEEMDVIYAGILEVVERFNEIKAYRSCQDAICSEYEKESTSSSNGNNGGSSESHMETNAKLTNIQFPAVSSDGGRDHADRRSHLDSSPQSKYSPGNVNDNTGASPTMSSAYAGESKEDSRSSKKCNVVNTEFVSKKPVLSRSTIPSPEACGSTAFPSHLDPYSEPKNSSCFDTHSHGRRLRFTEFAKPYSGIEVSVSGSLSQKFEGKGFNRPLGVTFDEESQQWIVADTMNNRIVLVPRGVIMTSSDIIAPSAVTVLRPAYSFVVLTKCEIRILHYGKLESDLVIVHSGNARGLSLTARGNIVTMEKIRGFWQVSVYEGRPKATLIWSYPYPTIRDALPSFLDLYRGVLVITDLGTQSIVKFYDDTGTDRFKHNRSITLAPDSKNGRRGTVSYISGVFIDEDFNLLIADAKGRSLQVFNNDCVYLYSVKLLGGGFPFISGIWVNRSGYIGVCARGQKDGEHPMVRMIMYMRQQRMTEGTAYDPKGKVERMGYSRNSERKVPVATPTTAEERAAKQKEIIAA</sequence>
<evidence type="ECO:0008006" key="5">
    <source>
        <dbReference type="Google" id="ProtNLM"/>
    </source>
</evidence>
<accession>A0ABR1D8T6</accession>
<organism evidence="3 4">
    <name type="scientific">Necator americanus</name>
    <name type="common">Human hookworm</name>
    <dbReference type="NCBI Taxonomy" id="51031"/>
    <lineage>
        <taxon>Eukaryota</taxon>
        <taxon>Metazoa</taxon>
        <taxon>Ecdysozoa</taxon>
        <taxon>Nematoda</taxon>
        <taxon>Chromadorea</taxon>
        <taxon>Rhabditida</taxon>
        <taxon>Rhabditina</taxon>
        <taxon>Rhabditomorpha</taxon>
        <taxon>Strongyloidea</taxon>
        <taxon>Ancylostomatidae</taxon>
        <taxon>Bunostominae</taxon>
        <taxon>Necator</taxon>
    </lineage>
</organism>
<dbReference type="Proteomes" id="UP001303046">
    <property type="component" value="Unassembled WGS sequence"/>
</dbReference>
<feature type="compositionally biased region" description="Basic and acidic residues" evidence="1">
    <location>
        <begin position="402"/>
        <end position="413"/>
    </location>
</feature>
<proteinExistence type="predicted"/>
<feature type="compositionally biased region" description="Polar residues" evidence="1">
    <location>
        <begin position="414"/>
        <end position="438"/>
    </location>
</feature>
<dbReference type="Gene3D" id="2.120.10.30">
    <property type="entry name" value="TolB, C-terminal domain"/>
    <property type="match status" value="1"/>
</dbReference>
<feature type="region of interest" description="Disordered" evidence="1">
    <location>
        <begin position="821"/>
        <end position="850"/>
    </location>
</feature>
<keyword evidence="2" id="KW-0812">Transmembrane</keyword>
<feature type="compositionally biased region" description="Low complexity" evidence="1">
    <location>
        <begin position="369"/>
        <end position="381"/>
    </location>
</feature>
<dbReference type="PANTHER" id="PTHR40326">
    <property type="entry name" value="PROTEIN CBG10816"/>
    <property type="match status" value="1"/>
</dbReference>
<gene>
    <name evidence="3" type="primary">Necator_chrIV.g13524</name>
    <name evidence="3" type="ORF">RB195_000233</name>
</gene>
<dbReference type="PANTHER" id="PTHR40326:SF1">
    <property type="entry name" value="RING-TYPE DOMAIN-CONTAINING PROTEIN-RELATED"/>
    <property type="match status" value="1"/>
</dbReference>
<feature type="region of interest" description="Disordered" evidence="1">
    <location>
        <begin position="365"/>
        <end position="384"/>
    </location>
</feature>
<feature type="transmembrane region" description="Helical" evidence="2">
    <location>
        <begin position="12"/>
        <end position="32"/>
    </location>
</feature>
<protein>
    <recommendedName>
        <fullName evidence="5">NHL repeat protein</fullName>
    </recommendedName>
</protein>
<keyword evidence="4" id="KW-1185">Reference proteome</keyword>
<feature type="compositionally biased region" description="Basic and acidic residues" evidence="1">
    <location>
        <begin position="837"/>
        <end position="850"/>
    </location>
</feature>
<evidence type="ECO:0000313" key="4">
    <source>
        <dbReference type="Proteomes" id="UP001303046"/>
    </source>
</evidence>
<comment type="caution">
    <text evidence="3">The sequence shown here is derived from an EMBL/GenBank/DDBJ whole genome shotgun (WGS) entry which is preliminary data.</text>
</comment>
<dbReference type="SUPFAM" id="SSF101898">
    <property type="entry name" value="NHL repeat"/>
    <property type="match status" value="1"/>
</dbReference>
<evidence type="ECO:0000256" key="1">
    <source>
        <dbReference type="SAM" id="MobiDB-lite"/>
    </source>
</evidence>
<feature type="region of interest" description="Disordered" evidence="1">
    <location>
        <begin position="396"/>
        <end position="453"/>
    </location>
</feature>
<feature type="transmembrane region" description="Helical" evidence="2">
    <location>
        <begin position="89"/>
        <end position="110"/>
    </location>
</feature>
<name>A0ABR1D8T6_NECAM</name>
<evidence type="ECO:0000313" key="3">
    <source>
        <dbReference type="EMBL" id="KAK6746859.1"/>
    </source>
</evidence>
<dbReference type="InterPro" id="IPR011042">
    <property type="entry name" value="6-blade_b-propeller_TolB-like"/>
</dbReference>
<dbReference type="EMBL" id="JAVFWL010000004">
    <property type="protein sequence ID" value="KAK6746859.1"/>
    <property type="molecule type" value="Genomic_DNA"/>
</dbReference>
<keyword evidence="2" id="KW-0472">Membrane</keyword>
<evidence type="ECO:0000256" key="2">
    <source>
        <dbReference type="SAM" id="Phobius"/>
    </source>
</evidence>
<reference evidence="3 4" key="1">
    <citation type="submission" date="2023-08" db="EMBL/GenBank/DDBJ databases">
        <title>A Necator americanus chromosomal reference genome.</title>
        <authorList>
            <person name="Ilik V."/>
            <person name="Petrzelkova K.J."/>
            <person name="Pardy F."/>
            <person name="Fuh T."/>
            <person name="Niatou-Singa F.S."/>
            <person name="Gouil Q."/>
            <person name="Baker L."/>
            <person name="Ritchie M.E."/>
            <person name="Jex A.R."/>
            <person name="Gazzola D."/>
            <person name="Li H."/>
            <person name="Toshio Fujiwara R."/>
            <person name="Zhan B."/>
            <person name="Aroian R.V."/>
            <person name="Pafco B."/>
            <person name="Schwarz E.M."/>
        </authorList>
    </citation>
    <scope>NUCLEOTIDE SEQUENCE [LARGE SCALE GENOMIC DNA]</scope>
    <source>
        <strain evidence="3 4">Aroian</strain>
        <tissue evidence="3">Whole animal</tissue>
    </source>
</reference>